<sequence>MECSENTPIIITFGVESSLNDILQLYLQKKYHLIRIQQEISLQYIRMYENVMLIIINSDQPWIRNSKLIKKIHNENIFQEVPIIGLCLKKYFKNMDNSERYLYDDILLLPCNNEDILTRIEVWTNTAEFLMNYEKESKTFSIDSLDF</sequence>
<reference evidence="1 2" key="2">
    <citation type="journal article" date="2024" name="Int. J. Syst. Evol. Microbiol.">
        <title>Promethearchaeum syntrophicum gen. nov., sp. nov., an anaerobic, obligately syntrophic archaeon, the first isolate of the lineage 'Asgard' archaea, and proposal of the new archaeal phylum Promethearchaeota phyl. nov. and kingdom Promethearchaeati regn. nov.</title>
        <authorList>
            <person name="Imachi H."/>
            <person name="Nobu M.K."/>
            <person name="Kato S."/>
            <person name="Takaki Y."/>
            <person name="Miyazaki M."/>
            <person name="Miyata M."/>
            <person name="Ogawara M."/>
            <person name="Saito Y."/>
            <person name="Sakai S."/>
            <person name="Tahara Y.O."/>
            <person name="Takano Y."/>
            <person name="Tasumi E."/>
            <person name="Uematsu K."/>
            <person name="Yoshimura T."/>
            <person name="Itoh T."/>
            <person name="Ohkuma M."/>
            <person name="Takai K."/>
        </authorList>
    </citation>
    <scope>NUCLEOTIDE SEQUENCE [LARGE SCALE GENOMIC DNA]</scope>
    <source>
        <strain evidence="1 2">MK-D1</strain>
    </source>
</reference>
<dbReference type="GeneID" id="41330817"/>
<organism evidence="1 2">
    <name type="scientific">Promethearchaeum syntrophicum</name>
    <dbReference type="NCBI Taxonomy" id="2594042"/>
    <lineage>
        <taxon>Archaea</taxon>
        <taxon>Promethearchaeati</taxon>
        <taxon>Promethearchaeota</taxon>
        <taxon>Promethearchaeia</taxon>
        <taxon>Promethearchaeales</taxon>
        <taxon>Promethearchaeaceae</taxon>
        <taxon>Promethearchaeum</taxon>
    </lineage>
</organism>
<dbReference type="EMBL" id="CP042905">
    <property type="protein sequence ID" value="QEE17006.1"/>
    <property type="molecule type" value="Genomic_DNA"/>
</dbReference>
<gene>
    <name evidence="1" type="ORF">DSAG12_02838</name>
</gene>
<evidence type="ECO:0000313" key="2">
    <source>
        <dbReference type="Proteomes" id="UP000321408"/>
    </source>
</evidence>
<name>A0A5B9DE43_9ARCH</name>
<accession>A0A5B9DE43</accession>
<dbReference type="AlphaFoldDB" id="A0A5B9DE43"/>
<proteinExistence type="predicted"/>
<reference evidence="1 2" key="1">
    <citation type="journal article" date="2020" name="Nature">
        <title>Isolation of an archaeon at the prokaryote-eukaryote interface.</title>
        <authorList>
            <person name="Imachi H."/>
            <person name="Nobu M.K."/>
            <person name="Nakahara N."/>
            <person name="Morono Y."/>
            <person name="Ogawara M."/>
            <person name="Takaki Y."/>
            <person name="Takano Y."/>
            <person name="Uematsu K."/>
            <person name="Ikuta T."/>
            <person name="Ito M."/>
            <person name="Matsui Y."/>
            <person name="Miyazaki M."/>
            <person name="Murata K."/>
            <person name="Saito Y."/>
            <person name="Sakai S."/>
            <person name="Song C."/>
            <person name="Tasumi E."/>
            <person name="Yamanaka Y."/>
            <person name="Yamaguchi T."/>
            <person name="Kamagata Y."/>
            <person name="Tamaki H."/>
            <person name="Takai K."/>
        </authorList>
    </citation>
    <scope>NUCLEOTIDE SEQUENCE [LARGE SCALE GENOMIC DNA]</scope>
    <source>
        <strain evidence="1 2">MK-D1</strain>
    </source>
</reference>
<keyword evidence="2" id="KW-1185">Reference proteome</keyword>
<protein>
    <submittedName>
        <fullName evidence="1">Uncharacterized protein</fullName>
    </submittedName>
</protein>
<dbReference type="RefSeq" id="WP_147663927.1">
    <property type="nucleotide sequence ID" value="NZ_CP042905.2"/>
</dbReference>
<dbReference type="KEGG" id="psyt:DSAG12_02838"/>
<evidence type="ECO:0000313" key="1">
    <source>
        <dbReference type="EMBL" id="QEE17006.1"/>
    </source>
</evidence>
<dbReference type="Proteomes" id="UP000321408">
    <property type="component" value="Chromosome"/>
</dbReference>